<organism evidence="1 2">
    <name type="scientific">Fistulina hepatica ATCC 64428</name>
    <dbReference type="NCBI Taxonomy" id="1128425"/>
    <lineage>
        <taxon>Eukaryota</taxon>
        <taxon>Fungi</taxon>
        <taxon>Dikarya</taxon>
        <taxon>Basidiomycota</taxon>
        <taxon>Agaricomycotina</taxon>
        <taxon>Agaricomycetes</taxon>
        <taxon>Agaricomycetidae</taxon>
        <taxon>Agaricales</taxon>
        <taxon>Fistulinaceae</taxon>
        <taxon>Fistulina</taxon>
    </lineage>
</organism>
<sequence length="185" mass="21680">RKYLETILHDEMPAGLKKYMEVELFPRIHLWPGKRGISITTCCHFLHAKGFNYVETAKGVYYDGHERSDVIEYCQDSFISALHEERPRMIQYKVGNVDEELEAPEHNYVEWHVVLVFQDEMTYQAKDGKKKAWAMDGKQPLKKKRQGRGLHHSNVICSMFGWMKDAGQVLEYGKNYNGYWNGELC</sequence>
<keyword evidence="2" id="KW-1185">Reference proteome</keyword>
<evidence type="ECO:0000313" key="1">
    <source>
        <dbReference type="EMBL" id="KIY51420.1"/>
    </source>
</evidence>
<gene>
    <name evidence="1" type="ORF">FISHEDRAFT_37142</name>
</gene>
<protein>
    <submittedName>
        <fullName evidence="1">Uncharacterized protein</fullName>
    </submittedName>
</protein>
<dbReference type="Proteomes" id="UP000054144">
    <property type="component" value="Unassembled WGS sequence"/>
</dbReference>
<dbReference type="OrthoDB" id="3218065at2759"/>
<accession>A0A0D7AHS5</accession>
<feature type="non-terminal residue" evidence="1">
    <location>
        <position position="1"/>
    </location>
</feature>
<evidence type="ECO:0000313" key="2">
    <source>
        <dbReference type="Proteomes" id="UP000054144"/>
    </source>
</evidence>
<dbReference type="PANTHER" id="PTHR35871:SF1">
    <property type="entry name" value="CXC1-LIKE CYSTEINE CLUSTER ASSOCIATED WITH KDZ TRANSPOSASES DOMAIN-CONTAINING PROTEIN"/>
    <property type="match status" value="1"/>
</dbReference>
<dbReference type="AlphaFoldDB" id="A0A0D7AHS5"/>
<dbReference type="EMBL" id="KN881659">
    <property type="protein sequence ID" value="KIY51420.1"/>
    <property type="molecule type" value="Genomic_DNA"/>
</dbReference>
<name>A0A0D7AHS5_9AGAR</name>
<reference evidence="1 2" key="1">
    <citation type="journal article" date="2015" name="Fungal Genet. Biol.">
        <title>Evolution of novel wood decay mechanisms in Agaricales revealed by the genome sequences of Fistulina hepatica and Cylindrobasidium torrendii.</title>
        <authorList>
            <person name="Floudas D."/>
            <person name="Held B.W."/>
            <person name="Riley R."/>
            <person name="Nagy L.G."/>
            <person name="Koehler G."/>
            <person name="Ransdell A.S."/>
            <person name="Younus H."/>
            <person name="Chow J."/>
            <person name="Chiniquy J."/>
            <person name="Lipzen A."/>
            <person name="Tritt A."/>
            <person name="Sun H."/>
            <person name="Haridas S."/>
            <person name="LaButti K."/>
            <person name="Ohm R.A."/>
            <person name="Kues U."/>
            <person name="Blanchette R.A."/>
            <person name="Grigoriev I.V."/>
            <person name="Minto R.E."/>
            <person name="Hibbett D.S."/>
        </authorList>
    </citation>
    <scope>NUCLEOTIDE SEQUENCE [LARGE SCALE GENOMIC DNA]</scope>
    <source>
        <strain evidence="1 2">ATCC 64428</strain>
    </source>
</reference>
<dbReference type="PANTHER" id="PTHR35871">
    <property type="entry name" value="EXPRESSED PROTEIN"/>
    <property type="match status" value="1"/>
</dbReference>
<proteinExistence type="predicted"/>